<feature type="compositionally biased region" description="Basic and acidic residues" evidence="1">
    <location>
        <begin position="172"/>
        <end position="207"/>
    </location>
</feature>
<evidence type="ECO:0000256" key="1">
    <source>
        <dbReference type="SAM" id="MobiDB-lite"/>
    </source>
</evidence>
<feature type="compositionally biased region" description="Basic and acidic residues" evidence="1">
    <location>
        <begin position="32"/>
        <end position="61"/>
    </location>
</feature>
<organism evidence="2 3">
    <name type="scientific">Tetraparma gracilis</name>
    <dbReference type="NCBI Taxonomy" id="2962635"/>
    <lineage>
        <taxon>Eukaryota</taxon>
        <taxon>Sar</taxon>
        <taxon>Stramenopiles</taxon>
        <taxon>Ochrophyta</taxon>
        <taxon>Bolidophyceae</taxon>
        <taxon>Parmales</taxon>
        <taxon>Triparmaceae</taxon>
        <taxon>Tetraparma</taxon>
    </lineage>
</organism>
<feature type="compositionally biased region" description="Basic and acidic residues" evidence="1">
    <location>
        <begin position="69"/>
        <end position="86"/>
    </location>
</feature>
<gene>
    <name evidence="2" type="ORF">TeGR_g5580</name>
</gene>
<feature type="region of interest" description="Disordered" evidence="1">
    <location>
        <begin position="572"/>
        <end position="608"/>
    </location>
</feature>
<proteinExistence type="predicted"/>
<feature type="region of interest" description="Disordered" evidence="1">
    <location>
        <begin position="167"/>
        <end position="208"/>
    </location>
</feature>
<name>A0ABQ6N753_9STRA</name>
<sequence>MEELAKVDTWTCALNTHDGQRCACDAPEQNVEEARDGRIKGMQDSFEEKRRAAAAKKEKALADAPAAAAKKEEKERAAAAKKEKALADAAAAAAKKEEKVRAAADKERAKEEKGRAAAAEKEAKKEAEEKMASLPKEEKKLAKKAKALADAAAAAAKKEKALADAAAAAAKNKAERVEKERELATRERDSAAALAEKEKEKMSDAEKAVSGPLREILARCKKRRDDLVPRFQAFFDKNRQTVDDFLNARGASVAGEHEENGIASDARQLEKVLKVEREFKVEVEKALAKPLLVDAKTPSPQVRKVLAKEKGRVDQMEDDERLGLSAAAAASRLRNFPACQDAAAFQSEKVIDKLLEMSRLNDLFHGNILDPELSQLPKEELTRLIRLHADFFGDMLTANENRILNGVDFTADFLVKFKEKFGDKWPKVMESLRRAKRLDVPIGGTLLHTLVIYPSNSCLCAFCTGAAGVSFCHLGDLVNRRYDRTIWVDGRGRVFSQGKYDADEFKEIAATYDGEGYANVAVTFSSNFVPLPYRSSMKLATLQWAGVMGPSFILSETCDHLVANKTKNGIADTQPVDKAENVKRSVATRKRGREKAAEGEDGGGGGGE</sequence>
<reference evidence="2 3" key="1">
    <citation type="journal article" date="2023" name="Commun. Biol.">
        <title>Genome analysis of Parmales, the sister group of diatoms, reveals the evolutionary specialization of diatoms from phago-mixotrophs to photoautotrophs.</title>
        <authorList>
            <person name="Ban H."/>
            <person name="Sato S."/>
            <person name="Yoshikawa S."/>
            <person name="Yamada K."/>
            <person name="Nakamura Y."/>
            <person name="Ichinomiya M."/>
            <person name="Sato N."/>
            <person name="Blanc-Mathieu R."/>
            <person name="Endo H."/>
            <person name="Kuwata A."/>
            <person name="Ogata H."/>
        </authorList>
    </citation>
    <scope>NUCLEOTIDE SEQUENCE [LARGE SCALE GENOMIC DNA]</scope>
</reference>
<comment type="caution">
    <text evidence="2">The sequence shown here is derived from an EMBL/GenBank/DDBJ whole genome shotgun (WGS) entry which is preliminary data.</text>
</comment>
<accession>A0ABQ6N753</accession>
<dbReference type="EMBL" id="BRYB01001075">
    <property type="protein sequence ID" value="GMI42557.1"/>
    <property type="molecule type" value="Genomic_DNA"/>
</dbReference>
<evidence type="ECO:0000313" key="3">
    <source>
        <dbReference type="Proteomes" id="UP001165060"/>
    </source>
</evidence>
<feature type="region of interest" description="Disordered" evidence="1">
    <location>
        <begin position="27"/>
        <end position="147"/>
    </location>
</feature>
<evidence type="ECO:0000313" key="2">
    <source>
        <dbReference type="EMBL" id="GMI42557.1"/>
    </source>
</evidence>
<dbReference type="Proteomes" id="UP001165060">
    <property type="component" value="Unassembled WGS sequence"/>
</dbReference>
<keyword evidence="3" id="KW-1185">Reference proteome</keyword>
<protein>
    <submittedName>
        <fullName evidence="2">Uncharacterized protein</fullName>
    </submittedName>
</protein>
<feature type="compositionally biased region" description="Basic and acidic residues" evidence="1">
    <location>
        <begin position="94"/>
        <end position="140"/>
    </location>
</feature>